<dbReference type="PANTHER" id="PTHR21237:SF23">
    <property type="entry name" value="GRPE PROTEIN HOMOLOG, MITOCHONDRIAL"/>
    <property type="match status" value="1"/>
</dbReference>
<dbReference type="FunFam" id="2.30.22.10:FF:000001">
    <property type="entry name" value="Protein GrpE"/>
    <property type="match status" value="1"/>
</dbReference>
<dbReference type="CDD" id="cd00446">
    <property type="entry name" value="GrpE"/>
    <property type="match status" value="1"/>
</dbReference>
<comment type="function">
    <text evidence="7 10 11">Participates actively in the response to hyperosmotic and heat shock by preventing the aggregation of stress-denatured proteins, in association with DnaK and GrpE. It is the nucleotide exchange factor for DnaK and may function as a thermosensor. Unfolded proteins bind initially to DnaJ; upon interaction with the DnaJ-bound protein, DnaK hydrolyzes its bound ATP, resulting in the formation of a stable complex. GrpE releases ADP from DnaK; ATP binding to DnaK triggers the release of the substrate protein, thus completing the reaction cycle. Several rounds of ATP-dependent interactions between DnaJ, DnaK and GrpE are required for fully efficient folding.</text>
</comment>
<name>A0A3S3UNK5_9PROT</name>
<dbReference type="PROSITE" id="PS01071">
    <property type="entry name" value="GRPE"/>
    <property type="match status" value="1"/>
</dbReference>
<evidence type="ECO:0000256" key="4">
    <source>
        <dbReference type="ARBA" id="ARBA00022490"/>
    </source>
</evidence>
<comment type="similarity">
    <text evidence="2 10 12">Belongs to the GrpE family.</text>
</comment>
<evidence type="ECO:0000256" key="1">
    <source>
        <dbReference type="ARBA" id="ARBA00004496"/>
    </source>
</evidence>
<evidence type="ECO:0000313" key="14">
    <source>
        <dbReference type="EMBL" id="RVU36186.1"/>
    </source>
</evidence>
<organism evidence="14 15">
    <name type="scientific">Hwanghaeella grinnelliae</name>
    <dbReference type="NCBI Taxonomy" id="2500179"/>
    <lineage>
        <taxon>Bacteria</taxon>
        <taxon>Pseudomonadati</taxon>
        <taxon>Pseudomonadota</taxon>
        <taxon>Alphaproteobacteria</taxon>
        <taxon>Rhodospirillales</taxon>
        <taxon>Rhodospirillaceae</taxon>
        <taxon>Hwanghaeella</taxon>
    </lineage>
</organism>
<keyword evidence="5 10" id="KW-0346">Stress response</keyword>
<dbReference type="InterPro" id="IPR000740">
    <property type="entry name" value="GrpE"/>
</dbReference>
<gene>
    <name evidence="10" type="primary">grpE</name>
    <name evidence="14" type="ORF">EOI86_13250</name>
</gene>
<dbReference type="GO" id="GO:0005737">
    <property type="term" value="C:cytoplasm"/>
    <property type="evidence" value="ECO:0007669"/>
    <property type="project" value="UniProtKB-SubCell"/>
</dbReference>
<comment type="caution">
    <text evidence="14">The sequence shown here is derived from an EMBL/GenBank/DDBJ whole genome shotgun (WGS) entry which is preliminary data.</text>
</comment>
<dbReference type="SUPFAM" id="SSF58014">
    <property type="entry name" value="Coiled-coil domain of nucleotide exchange factor GrpE"/>
    <property type="match status" value="1"/>
</dbReference>
<dbReference type="GO" id="GO:0006457">
    <property type="term" value="P:protein folding"/>
    <property type="evidence" value="ECO:0007669"/>
    <property type="project" value="InterPro"/>
</dbReference>
<dbReference type="GO" id="GO:0042803">
    <property type="term" value="F:protein homodimerization activity"/>
    <property type="evidence" value="ECO:0007669"/>
    <property type="project" value="InterPro"/>
</dbReference>
<dbReference type="GO" id="GO:0000774">
    <property type="term" value="F:adenyl-nucleotide exchange factor activity"/>
    <property type="evidence" value="ECO:0007669"/>
    <property type="project" value="InterPro"/>
</dbReference>
<evidence type="ECO:0000256" key="11">
    <source>
        <dbReference type="RuleBase" id="RU000639"/>
    </source>
</evidence>
<dbReference type="AlphaFoldDB" id="A0A3S3UNK5"/>
<dbReference type="PANTHER" id="PTHR21237">
    <property type="entry name" value="GRPE PROTEIN"/>
    <property type="match status" value="1"/>
</dbReference>
<dbReference type="Pfam" id="PF01025">
    <property type="entry name" value="GrpE"/>
    <property type="match status" value="1"/>
</dbReference>
<dbReference type="HAMAP" id="MF_01151">
    <property type="entry name" value="GrpE"/>
    <property type="match status" value="1"/>
</dbReference>
<keyword evidence="4 10" id="KW-0963">Cytoplasm</keyword>
<dbReference type="GO" id="GO:0051087">
    <property type="term" value="F:protein-folding chaperone binding"/>
    <property type="evidence" value="ECO:0007669"/>
    <property type="project" value="InterPro"/>
</dbReference>
<proteinExistence type="inferred from homology"/>
<dbReference type="InterPro" id="IPR009012">
    <property type="entry name" value="GrpE_head"/>
</dbReference>
<dbReference type="SUPFAM" id="SSF51064">
    <property type="entry name" value="Head domain of nucleotide exchange factor GrpE"/>
    <property type="match status" value="1"/>
</dbReference>
<dbReference type="Proteomes" id="UP000287447">
    <property type="component" value="Unassembled WGS sequence"/>
</dbReference>
<sequence length="209" mass="22585">MSADPEKNEELPEDEAEQQEAGPEAAAEAEAAAEPGEADPVEALAAENAELKDRLMRALAEVENVRRRADKERQDAAKFGPSGLAKELLAVADNLGRALQSVTDEDREASASVKNLVVGVEMIEKQFVDAFERFHIKRIDPLGEKFSYEKHQAISEATDTGQPAGTIVQVLQPGYMMHERLLRPAMVVVAKGDSDAVPPEGHASIDTTA</sequence>
<keyword evidence="6 10" id="KW-0143">Chaperone</keyword>
<dbReference type="GO" id="GO:0051082">
    <property type="term" value="F:unfolded protein binding"/>
    <property type="evidence" value="ECO:0007669"/>
    <property type="project" value="TreeGrafter"/>
</dbReference>
<keyword evidence="15" id="KW-1185">Reference proteome</keyword>
<accession>A0A3S3UNK5</accession>
<dbReference type="InterPro" id="IPR013805">
    <property type="entry name" value="GrpE_CC"/>
</dbReference>
<feature type="region of interest" description="Disordered" evidence="13">
    <location>
        <begin position="1"/>
        <end position="47"/>
    </location>
</feature>
<evidence type="ECO:0000256" key="3">
    <source>
        <dbReference type="ARBA" id="ARBA00011738"/>
    </source>
</evidence>
<feature type="compositionally biased region" description="Low complexity" evidence="13">
    <location>
        <begin position="19"/>
        <end position="35"/>
    </location>
</feature>
<evidence type="ECO:0000256" key="8">
    <source>
        <dbReference type="ARBA" id="ARBA00072274"/>
    </source>
</evidence>
<evidence type="ECO:0000256" key="10">
    <source>
        <dbReference type="HAMAP-Rule" id="MF_01151"/>
    </source>
</evidence>
<feature type="compositionally biased region" description="Basic and acidic residues" evidence="13">
    <location>
        <begin position="1"/>
        <end position="10"/>
    </location>
</feature>
<evidence type="ECO:0000313" key="15">
    <source>
        <dbReference type="Proteomes" id="UP000287447"/>
    </source>
</evidence>
<dbReference type="Gene3D" id="2.30.22.10">
    <property type="entry name" value="Head domain of nucleotide exchange factor GrpE"/>
    <property type="match status" value="1"/>
</dbReference>
<evidence type="ECO:0000256" key="2">
    <source>
        <dbReference type="ARBA" id="ARBA00009054"/>
    </source>
</evidence>
<evidence type="ECO:0000256" key="13">
    <source>
        <dbReference type="SAM" id="MobiDB-lite"/>
    </source>
</evidence>
<protein>
    <recommendedName>
        <fullName evidence="8 10">Protein GrpE</fullName>
    </recommendedName>
    <alternativeName>
        <fullName evidence="9 10">HSP-70 cofactor</fullName>
    </alternativeName>
</protein>
<evidence type="ECO:0000256" key="7">
    <source>
        <dbReference type="ARBA" id="ARBA00053401"/>
    </source>
</evidence>
<dbReference type="OrthoDB" id="9789811at2"/>
<comment type="subcellular location">
    <subcellularLocation>
        <location evidence="1 10">Cytoplasm</location>
    </subcellularLocation>
</comment>
<evidence type="ECO:0000256" key="9">
    <source>
        <dbReference type="ARBA" id="ARBA00076414"/>
    </source>
</evidence>
<dbReference type="Gene3D" id="3.90.20.20">
    <property type="match status" value="1"/>
</dbReference>
<reference evidence="15" key="1">
    <citation type="submission" date="2019-01" db="EMBL/GenBank/DDBJ databases">
        <title>Gri0909 isolated from a small marine red alga.</title>
        <authorList>
            <person name="Kim J."/>
            <person name="Jeong S.E."/>
            <person name="Jeon C.O."/>
        </authorList>
    </citation>
    <scope>NUCLEOTIDE SEQUENCE [LARGE SCALE GENOMIC DNA]</scope>
    <source>
        <strain evidence="15">Gri0909</strain>
    </source>
</reference>
<evidence type="ECO:0000256" key="12">
    <source>
        <dbReference type="RuleBase" id="RU004478"/>
    </source>
</evidence>
<comment type="subunit">
    <text evidence="3 10">Homodimer.</text>
</comment>
<evidence type="ECO:0000256" key="5">
    <source>
        <dbReference type="ARBA" id="ARBA00023016"/>
    </source>
</evidence>
<dbReference type="EMBL" id="SADE01000002">
    <property type="protein sequence ID" value="RVU36186.1"/>
    <property type="molecule type" value="Genomic_DNA"/>
</dbReference>
<dbReference type="PRINTS" id="PR00773">
    <property type="entry name" value="GRPEPROTEIN"/>
</dbReference>
<evidence type="ECO:0000256" key="6">
    <source>
        <dbReference type="ARBA" id="ARBA00023186"/>
    </source>
</evidence>
<dbReference type="RefSeq" id="WP_127765662.1">
    <property type="nucleotide sequence ID" value="NZ_SADE01000002.1"/>
</dbReference>